<dbReference type="PANTHER" id="PTHR43036">
    <property type="entry name" value="OSJNBB0011N17.9 PROTEIN"/>
    <property type="match status" value="1"/>
</dbReference>
<protein>
    <submittedName>
        <fullName evidence="3">Methyltransferase type 11</fullName>
    </submittedName>
</protein>
<evidence type="ECO:0000313" key="3">
    <source>
        <dbReference type="EMBL" id="ACV68608.1"/>
    </source>
</evidence>
<dbReference type="Pfam" id="PF08241">
    <property type="entry name" value="Methyltransf_11"/>
    <property type="match status" value="1"/>
</dbReference>
<evidence type="ECO:0000313" key="4">
    <source>
        <dbReference type="Proteomes" id="UP000001052"/>
    </source>
</evidence>
<dbReference type="eggNOG" id="COG2226">
    <property type="taxonomic scope" value="Bacteria"/>
</dbReference>
<reference evidence="4" key="1">
    <citation type="submission" date="2009-09" db="EMBL/GenBank/DDBJ databases">
        <title>The complete chromosome of Desulfohalobium retbaense DSM 5692.</title>
        <authorList>
            <consortium name="US DOE Joint Genome Institute (JGI-PGF)"/>
            <person name="Lucas S."/>
            <person name="Copeland A."/>
            <person name="Lapidus A."/>
            <person name="Glavina del Rio T."/>
            <person name="Dalin E."/>
            <person name="Tice H."/>
            <person name="Bruce D."/>
            <person name="Goodwin L."/>
            <person name="Pitluck S."/>
            <person name="Kyrpides N."/>
            <person name="Mavromatis K."/>
            <person name="Ivanova N."/>
            <person name="Mikhailova N."/>
            <person name="Munk A.C."/>
            <person name="Brettin T."/>
            <person name="Detter J.C."/>
            <person name="Han C."/>
            <person name="Tapia R."/>
            <person name="Larimer F."/>
            <person name="Land M."/>
            <person name="Hauser L."/>
            <person name="Markowitz V."/>
            <person name="Cheng J.-F."/>
            <person name="Hugenholtz P."/>
            <person name="Woyke T."/>
            <person name="Wu D."/>
            <person name="Spring S."/>
            <person name="Klenk H.-P."/>
            <person name="Eisen J.A."/>
        </authorList>
    </citation>
    <scope>NUCLEOTIDE SEQUENCE [LARGE SCALE GENOMIC DNA]</scope>
    <source>
        <strain evidence="4">DSM 5692</strain>
    </source>
</reference>
<sequence length="315" mass="34837">MRGRTIAPRFGRFYPLGLLSGIPGVFRANATPFRVTGIEKAALTADWNHPLAGRNLTLGIEILDAAPKDTDTGGRVTDWTEFLLSGGPGMQARSQGEPTDFTEPDALQRDDPDDDAQFYAEPRLVGHIDRQASACLGEEYARLVKPGHEVLDLMSSVESHLPDTHGSNVTGLGLNAQEMAQNPALNRHVVHDLNTNPTIPFADSSFDLLLCSMSVEYLTRPREVVGEMIRVLRPGGLVAISFSNRWFPPKTTYLWTDLHPFERLGLVADYLLQGPQCTALQTVTYRNWWRPPEDRYSGTLTQADPIFLATARKPG</sequence>
<accession>C8X2G1</accession>
<gene>
    <name evidence="3" type="ordered locus">Dret_1320</name>
</gene>
<dbReference type="HOGENOM" id="CLU_072455_0_0_7"/>
<dbReference type="SUPFAM" id="SSF53335">
    <property type="entry name" value="S-adenosyl-L-methionine-dependent methyltransferases"/>
    <property type="match status" value="1"/>
</dbReference>
<dbReference type="InterPro" id="IPR029063">
    <property type="entry name" value="SAM-dependent_MTases_sf"/>
</dbReference>
<dbReference type="RefSeq" id="WP_015751755.1">
    <property type="nucleotide sequence ID" value="NC_013223.1"/>
</dbReference>
<reference evidence="3 4" key="2">
    <citation type="journal article" date="2010" name="Stand. Genomic Sci.">
        <title>Complete genome sequence of Desulfohalobium retbaense type strain (HR(100)).</title>
        <authorList>
            <person name="Spring S."/>
            <person name="Nolan M."/>
            <person name="Lapidus A."/>
            <person name="Glavina Del Rio T."/>
            <person name="Copeland A."/>
            <person name="Tice H."/>
            <person name="Cheng J.F."/>
            <person name="Lucas S."/>
            <person name="Land M."/>
            <person name="Chen F."/>
            <person name="Bruce D."/>
            <person name="Goodwin L."/>
            <person name="Pitluck S."/>
            <person name="Ivanova N."/>
            <person name="Mavromatis K."/>
            <person name="Mikhailova N."/>
            <person name="Pati A."/>
            <person name="Chen A."/>
            <person name="Palaniappan K."/>
            <person name="Hauser L."/>
            <person name="Chang Y.J."/>
            <person name="Jeffries C.D."/>
            <person name="Munk C."/>
            <person name="Kiss H."/>
            <person name="Chain P."/>
            <person name="Han C."/>
            <person name="Brettin T."/>
            <person name="Detter J.C."/>
            <person name="Schuler E."/>
            <person name="Goker M."/>
            <person name="Rohde M."/>
            <person name="Bristow J."/>
            <person name="Eisen J.A."/>
            <person name="Markowitz V."/>
            <person name="Hugenholtz P."/>
            <person name="Kyrpides N.C."/>
            <person name="Klenk H.P."/>
        </authorList>
    </citation>
    <scope>NUCLEOTIDE SEQUENCE [LARGE SCALE GENOMIC DNA]</scope>
    <source>
        <strain evidence="3 4">DSM 5692</strain>
    </source>
</reference>
<evidence type="ECO:0000256" key="1">
    <source>
        <dbReference type="SAM" id="MobiDB-lite"/>
    </source>
</evidence>
<dbReference type="Gene3D" id="3.40.50.150">
    <property type="entry name" value="Vaccinia Virus protein VP39"/>
    <property type="match status" value="1"/>
</dbReference>
<feature type="region of interest" description="Disordered" evidence="1">
    <location>
        <begin position="86"/>
        <end position="115"/>
    </location>
</feature>
<dbReference type="GO" id="GO:0032259">
    <property type="term" value="P:methylation"/>
    <property type="evidence" value="ECO:0007669"/>
    <property type="project" value="UniProtKB-KW"/>
</dbReference>
<dbReference type="Gene3D" id="3.10.50.40">
    <property type="match status" value="1"/>
</dbReference>
<keyword evidence="4" id="KW-1185">Reference proteome</keyword>
<feature type="domain" description="Methyltransferase type 11" evidence="2">
    <location>
        <begin position="165"/>
        <end position="240"/>
    </location>
</feature>
<dbReference type="PANTHER" id="PTHR43036:SF2">
    <property type="entry name" value="OS04G0481300 PROTEIN"/>
    <property type="match status" value="1"/>
</dbReference>
<dbReference type="InterPro" id="IPR046357">
    <property type="entry name" value="PPIase_dom_sf"/>
</dbReference>
<dbReference type="Proteomes" id="UP000001052">
    <property type="component" value="Chromosome"/>
</dbReference>
<dbReference type="KEGG" id="drt:Dret_1320"/>
<evidence type="ECO:0000259" key="2">
    <source>
        <dbReference type="Pfam" id="PF08241"/>
    </source>
</evidence>
<name>C8X2G1_DESRD</name>
<dbReference type="AlphaFoldDB" id="C8X2G1"/>
<keyword evidence="3" id="KW-0808">Transferase</keyword>
<keyword evidence="3" id="KW-0489">Methyltransferase</keyword>
<organism evidence="3 4">
    <name type="scientific">Desulfohalobium retbaense (strain ATCC 49708 / DSM 5692 / JCM 16813 / HR100)</name>
    <dbReference type="NCBI Taxonomy" id="485915"/>
    <lineage>
        <taxon>Bacteria</taxon>
        <taxon>Pseudomonadati</taxon>
        <taxon>Thermodesulfobacteriota</taxon>
        <taxon>Desulfovibrionia</taxon>
        <taxon>Desulfovibrionales</taxon>
        <taxon>Desulfohalobiaceae</taxon>
        <taxon>Desulfohalobium</taxon>
    </lineage>
</organism>
<dbReference type="EMBL" id="CP001734">
    <property type="protein sequence ID" value="ACV68608.1"/>
    <property type="molecule type" value="Genomic_DNA"/>
</dbReference>
<proteinExistence type="predicted"/>
<dbReference type="STRING" id="485915.Dret_1320"/>
<dbReference type="InterPro" id="IPR013216">
    <property type="entry name" value="Methyltransf_11"/>
</dbReference>
<dbReference type="eggNOG" id="COG1047">
    <property type="taxonomic scope" value="Bacteria"/>
</dbReference>
<dbReference type="CDD" id="cd02440">
    <property type="entry name" value="AdoMet_MTases"/>
    <property type="match status" value="1"/>
</dbReference>
<dbReference type="GO" id="GO:0003755">
    <property type="term" value="F:peptidyl-prolyl cis-trans isomerase activity"/>
    <property type="evidence" value="ECO:0007669"/>
    <property type="project" value="InterPro"/>
</dbReference>
<dbReference type="GO" id="GO:0008757">
    <property type="term" value="F:S-adenosylmethionine-dependent methyltransferase activity"/>
    <property type="evidence" value="ECO:0007669"/>
    <property type="project" value="InterPro"/>
</dbReference>